<feature type="region of interest" description="Disordered" evidence="1">
    <location>
        <begin position="996"/>
        <end position="1016"/>
    </location>
</feature>
<feature type="compositionally biased region" description="Polar residues" evidence="1">
    <location>
        <begin position="466"/>
        <end position="476"/>
    </location>
</feature>
<dbReference type="InterPro" id="IPR036047">
    <property type="entry name" value="F-box-like_dom_sf"/>
</dbReference>
<feature type="compositionally biased region" description="Polar residues" evidence="1">
    <location>
        <begin position="818"/>
        <end position="827"/>
    </location>
</feature>
<feature type="region of interest" description="Disordered" evidence="1">
    <location>
        <begin position="943"/>
        <end position="963"/>
    </location>
</feature>
<dbReference type="Proteomes" id="UP000664203">
    <property type="component" value="Unassembled WGS sequence"/>
</dbReference>
<feature type="compositionally biased region" description="Polar residues" evidence="1">
    <location>
        <begin position="23"/>
        <end position="36"/>
    </location>
</feature>
<sequence>MEISTAAGSSSLAVAEEDEHLQDTSAAASSIYTTHPSDADESELEESAQDQAKVLKSVDKGKGRDEKQHGVMLLPAEIRETILYLTDPETFASLVLVDHAWRSASETPHLYAHHLSRCPSFSRSHNYVGGPFTEDSLPKLKGQFAREVKRNLFEAYLQPRRTLVSLVSTTTSSSAAFPGGEAFDFASSPNGHWVLALSSSRIYVIDTVSPKISVQRELKVLRRPVSAAILDDGSTLAVLSSDHRVNVYDLRHLEVKHLRAVSLDESPHAIALAPKGEVLAAAFDGGIELHSLAPSALASEHRAVKCDRVDALRFSSDATMLVGTTKNSTNPNTVILSAPYYTEDHHHLPASEQISQLWTSQILFPNSSRDCSNAALLPNRSDGDTNWTFTYDKVFESFRAVRTDDLRNGTTYFTGPRLPKRDGSRNSRKKLAPCTLPTPSDHGELVAAGFLGQEVWLYGVPEGLDTSTINQTDDPNAQSASSSSGQGTPSGTIGSPSTSLTRGEAAELTRLPKWQVLVDKYRNVFAKGRRVAEIPGVSGVCWVSRKQEKLDPLSLGERLLIFAPGGIPGDPDLEQDGFASVDGGRLVILDFDRTSHDGMVEEVRFEVGNETPEFLEEEDMDMDTEVALARQRTVRNLPDRRTTVVDVLASTPEMPPLPPTANAIANVNAAAAAAAAAGSTSVATAQASLPEVANSPADGLSLEEASEVFDGPYSHTQPRSRTSLYRSATAVAANRERNPPRIIAEARVEYRRADGRGELPHESDADNWVPPPPPYTAESDRPLPEHLRATLLPRKPDPFSPLSRVRMTREQPRRASTMYGSPASSVASRRIISLPERPAMPVRQRSSEASSPGQQTHRSLSDTISQRSNTVSPLSTADFSFGDEFSERSVASPQSTPTSSSRRPVSAFVGLMSGSLRRPSTAQSLSRVPSITVSPVPERVYAQSVSLPPSPTRSERPGSPLTLTGANLQQRLEYPLPPAPSNSSVESLHRRADTHDLSPLAGTDMPSTPQQPTQRSDLLANTAATAMGPTAQQLANLNNRSRQAPPLGARRPLPAGIVAPGGYPIPAPPRGALGAAGNPTSPPNQAPARSLSSRNLSLSASNSFSRSSPALSRPAPHRLETIESVSSFISYSRTRSRSRDLQMMGSGAHRRSRSMGPALRLDRAPTKKGWLATRKLRRGRSEGQTRDSPVGEDRGKEKGAKCVVM</sequence>
<feature type="compositionally biased region" description="Basic and acidic residues" evidence="1">
    <location>
        <begin position="778"/>
        <end position="788"/>
    </location>
</feature>
<feature type="compositionally biased region" description="Low complexity" evidence="1">
    <location>
        <begin position="477"/>
        <end position="499"/>
    </location>
</feature>
<dbReference type="OrthoDB" id="3925024at2759"/>
<dbReference type="AlphaFoldDB" id="A0A8H3G249"/>
<dbReference type="InterPro" id="IPR011044">
    <property type="entry name" value="Quino_amine_DH_bsu"/>
</dbReference>
<feature type="region of interest" description="Disordered" evidence="1">
    <location>
        <begin position="1"/>
        <end position="50"/>
    </location>
</feature>
<feature type="region of interest" description="Disordered" evidence="1">
    <location>
        <begin position="466"/>
        <end position="501"/>
    </location>
</feature>
<protein>
    <recommendedName>
        <fullName evidence="2">DUF7165 domain-containing protein</fullName>
    </recommendedName>
</protein>
<feature type="compositionally biased region" description="Polar residues" evidence="1">
    <location>
        <begin position="847"/>
        <end position="875"/>
    </location>
</feature>
<dbReference type="InterPro" id="IPR055589">
    <property type="entry name" value="DUF7165"/>
</dbReference>
<feature type="compositionally biased region" description="Polar residues" evidence="1">
    <location>
        <begin position="1"/>
        <end position="12"/>
    </location>
</feature>
<feature type="compositionally biased region" description="Acidic residues" evidence="1">
    <location>
        <begin position="39"/>
        <end position="48"/>
    </location>
</feature>
<feature type="compositionally biased region" description="Basic and acidic residues" evidence="1">
    <location>
        <begin position="1179"/>
        <end position="1205"/>
    </location>
</feature>
<accession>A0A8H3G249</accession>
<feature type="compositionally biased region" description="Low complexity" evidence="1">
    <location>
        <begin position="889"/>
        <end position="905"/>
    </location>
</feature>
<feature type="compositionally biased region" description="Low complexity" evidence="1">
    <location>
        <begin position="1070"/>
        <end position="1079"/>
    </location>
</feature>
<feature type="domain" description="DUF7165" evidence="2">
    <location>
        <begin position="159"/>
        <end position="618"/>
    </location>
</feature>
<feature type="region of interest" description="Disordered" evidence="1">
    <location>
        <begin position="409"/>
        <end position="438"/>
    </location>
</feature>
<dbReference type="SUPFAM" id="SSF50969">
    <property type="entry name" value="YVTN repeat-like/Quinoprotein amine dehydrogenase"/>
    <property type="match status" value="1"/>
</dbReference>
<evidence type="ECO:0000313" key="3">
    <source>
        <dbReference type="EMBL" id="CAF9936641.1"/>
    </source>
</evidence>
<comment type="caution">
    <text evidence="3">The sequence shown here is derived from an EMBL/GenBank/DDBJ whole genome shotgun (WGS) entry which is preliminary data.</text>
</comment>
<dbReference type="Gene3D" id="2.130.10.10">
    <property type="entry name" value="YVTN repeat-like/Quinoprotein amine dehydrogenase"/>
    <property type="match status" value="1"/>
</dbReference>
<dbReference type="SUPFAM" id="SSF81383">
    <property type="entry name" value="F-box domain"/>
    <property type="match status" value="1"/>
</dbReference>
<feature type="compositionally biased region" description="Polar residues" evidence="1">
    <location>
        <begin position="1005"/>
        <end position="1016"/>
    </location>
</feature>
<evidence type="ECO:0000259" key="2">
    <source>
        <dbReference type="Pfam" id="PF23749"/>
    </source>
</evidence>
<feature type="region of interest" description="Disordered" evidence="1">
    <location>
        <begin position="886"/>
        <end position="905"/>
    </location>
</feature>
<dbReference type="Pfam" id="PF23749">
    <property type="entry name" value="DUF7165"/>
    <property type="match status" value="1"/>
</dbReference>
<feature type="compositionally biased region" description="Low complexity" evidence="1">
    <location>
        <begin position="1087"/>
        <end position="1114"/>
    </location>
</feature>
<organism evidence="3 4">
    <name type="scientific">Alectoria fallacina</name>
    <dbReference type="NCBI Taxonomy" id="1903189"/>
    <lineage>
        <taxon>Eukaryota</taxon>
        <taxon>Fungi</taxon>
        <taxon>Dikarya</taxon>
        <taxon>Ascomycota</taxon>
        <taxon>Pezizomycotina</taxon>
        <taxon>Lecanoromycetes</taxon>
        <taxon>OSLEUM clade</taxon>
        <taxon>Lecanoromycetidae</taxon>
        <taxon>Lecanorales</taxon>
        <taxon>Lecanorineae</taxon>
        <taxon>Parmeliaceae</taxon>
        <taxon>Alectoria</taxon>
    </lineage>
</organism>
<gene>
    <name evidence="3" type="ORF">ALECFALPRED_006909</name>
</gene>
<evidence type="ECO:0000256" key="1">
    <source>
        <dbReference type="SAM" id="MobiDB-lite"/>
    </source>
</evidence>
<dbReference type="InterPro" id="IPR015943">
    <property type="entry name" value="WD40/YVTN_repeat-like_dom_sf"/>
</dbReference>
<keyword evidence="4" id="KW-1185">Reference proteome</keyword>
<feature type="region of interest" description="Disordered" evidence="1">
    <location>
        <begin position="1132"/>
        <end position="1205"/>
    </location>
</feature>
<dbReference type="EMBL" id="CAJPDR010000449">
    <property type="protein sequence ID" value="CAF9936641.1"/>
    <property type="molecule type" value="Genomic_DNA"/>
</dbReference>
<reference evidence="3" key="1">
    <citation type="submission" date="2021-03" db="EMBL/GenBank/DDBJ databases">
        <authorList>
            <person name="Tagirdzhanova G."/>
        </authorList>
    </citation>
    <scope>NUCLEOTIDE SEQUENCE</scope>
</reference>
<evidence type="ECO:0000313" key="4">
    <source>
        <dbReference type="Proteomes" id="UP000664203"/>
    </source>
</evidence>
<feature type="region of interest" description="Disordered" evidence="1">
    <location>
        <begin position="756"/>
        <end position="875"/>
    </location>
</feature>
<proteinExistence type="predicted"/>
<feature type="region of interest" description="Disordered" evidence="1">
    <location>
        <begin position="1068"/>
        <end position="1118"/>
    </location>
</feature>
<name>A0A8H3G249_9LECA</name>